<feature type="chain" id="PRO_5031133332" evidence="1">
    <location>
        <begin position="28"/>
        <end position="202"/>
    </location>
</feature>
<keyword evidence="3" id="KW-1185">Reference proteome</keyword>
<gene>
    <name evidence="2" type="ORF">HDA39_002920</name>
</gene>
<reference evidence="2 3" key="1">
    <citation type="submission" date="2020-08" db="EMBL/GenBank/DDBJ databases">
        <title>Sequencing the genomes of 1000 actinobacteria strains.</title>
        <authorList>
            <person name="Klenk H.-P."/>
        </authorList>
    </citation>
    <scope>NUCLEOTIDE SEQUENCE [LARGE SCALE GENOMIC DNA]</scope>
    <source>
        <strain evidence="2 3">DSM 28967</strain>
    </source>
</reference>
<evidence type="ECO:0000313" key="2">
    <source>
        <dbReference type="EMBL" id="MBB5836186.1"/>
    </source>
</evidence>
<dbReference type="Proteomes" id="UP000549971">
    <property type="component" value="Unassembled WGS sequence"/>
</dbReference>
<dbReference type="AlphaFoldDB" id="A0A7W9J5U4"/>
<accession>A0A7W9J5U4</accession>
<organism evidence="2 3">
    <name type="scientific">Kribbella italica</name>
    <dbReference type="NCBI Taxonomy" id="1540520"/>
    <lineage>
        <taxon>Bacteria</taxon>
        <taxon>Bacillati</taxon>
        <taxon>Actinomycetota</taxon>
        <taxon>Actinomycetes</taxon>
        <taxon>Propionibacteriales</taxon>
        <taxon>Kribbellaceae</taxon>
        <taxon>Kribbella</taxon>
    </lineage>
</organism>
<sequence length="202" mass="22261">MSKRVIALTGAAFLAAATTLTASSAYAADGPTGRELLDKCNNGTDTCVFHPYGPPETFRGDIHQVGDTVFNCTADLQRSTVKWSETTGESNSFGVSLSAEYGFSDVFKVSIETSYQHTWESSSTVGQDDSIDVKPGEKGWVERSTEMNRVKGQYEMHFPDRFYDHYIWYQEFEAVGPVKDAPGLITKKTAVMSPEEKSQHCG</sequence>
<dbReference type="EMBL" id="JACHMY010000001">
    <property type="protein sequence ID" value="MBB5836186.1"/>
    <property type="molecule type" value="Genomic_DNA"/>
</dbReference>
<name>A0A7W9J5U4_9ACTN</name>
<proteinExistence type="predicted"/>
<comment type="caution">
    <text evidence="2">The sequence shown here is derived from an EMBL/GenBank/DDBJ whole genome shotgun (WGS) entry which is preliminary data.</text>
</comment>
<dbReference type="RefSeq" id="WP_184795736.1">
    <property type="nucleotide sequence ID" value="NZ_JACHMY010000001.1"/>
</dbReference>
<feature type="signal peptide" evidence="1">
    <location>
        <begin position="1"/>
        <end position="27"/>
    </location>
</feature>
<evidence type="ECO:0000313" key="3">
    <source>
        <dbReference type="Proteomes" id="UP000549971"/>
    </source>
</evidence>
<evidence type="ECO:0000256" key="1">
    <source>
        <dbReference type="SAM" id="SignalP"/>
    </source>
</evidence>
<protein>
    <submittedName>
        <fullName evidence="2">Uncharacterized protein</fullName>
    </submittedName>
</protein>
<keyword evidence="1" id="KW-0732">Signal</keyword>